<reference evidence="3" key="2">
    <citation type="journal article" date="2021" name="PeerJ">
        <title>Extensive microbial diversity within the chicken gut microbiome revealed by metagenomics and culture.</title>
        <authorList>
            <person name="Gilroy R."/>
            <person name="Ravi A."/>
            <person name="Getino M."/>
            <person name="Pursley I."/>
            <person name="Horton D.L."/>
            <person name="Alikhan N.F."/>
            <person name="Baker D."/>
            <person name="Gharbi K."/>
            <person name="Hall N."/>
            <person name="Watson M."/>
            <person name="Adriaenssens E.M."/>
            <person name="Foster-Nyarko E."/>
            <person name="Jarju S."/>
            <person name="Secka A."/>
            <person name="Antonio M."/>
            <person name="Oren A."/>
            <person name="Chaudhuri R.R."/>
            <person name="La Ragione R."/>
            <person name="Hildebrand F."/>
            <person name="Pallen M.J."/>
        </authorList>
    </citation>
    <scope>NUCLEOTIDE SEQUENCE</scope>
    <source>
        <strain evidence="3">11300</strain>
    </source>
</reference>
<evidence type="ECO:0000313" key="4">
    <source>
        <dbReference type="Proteomes" id="UP000824091"/>
    </source>
</evidence>
<accession>A0A9D1L6M3</accession>
<dbReference type="GO" id="GO:0016787">
    <property type="term" value="F:hydrolase activity"/>
    <property type="evidence" value="ECO:0007669"/>
    <property type="project" value="InterPro"/>
</dbReference>
<dbReference type="InterPro" id="IPR032466">
    <property type="entry name" value="Metal_Hydrolase"/>
</dbReference>
<feature type="domain" description="Amidohydrolase-related" evidence="2">
    <location>
        <begin position="40"/>
        <end position="236"/>
    </location>
</feature>
<name>A0A9D1L6M3_9FIRM</name>
<sequence>MKKIDAHAHIGHIGGWANVGITEEGLIRQMDEFDIEKTALCCEDNSITFKAMEDHPGRIIGCIYVNPQKPRAEETIDEYAEKGFSAIKLNPLRHAYCADGDVVFPIMEKAKTLGLPVCIHSGHPPYSLPWQIGLLAEKYPDVKIMMIHMGHGHGVYIDAALKMARKYPNIYLEMSGMPMPSKILEAYETVGKDRIMFGTDTPFHHPSVEIQKVLVSGADEEGLQRIFYDNARDFFAI</sequence>
<dbReference type="AlphaFoldDB" id="A0A9D1L6M3"/>
<dbReference type="GO" id="GO:0016831">
    <property type="term" value="F:carboxy-lyase activity"/>
    <property type="evidence" value="ECO:0007669"/>
    <property type="project" value="InterPro"/>
</dbReference>
<dbReference type="InterPro" id="IPR006680">
    <property type="entry name" value="Amidohydro-rel"/>
</dbReference>
<dbReference type="EMBL" id="DVMO01000016">
    <property type="protein sequence ID" value="HIU26949.1"/>
    <property type="molecule type" value="Genomic_DNA"/>
</dbReference>
<dbReference type="GO" id="GO:0019748">
    <property type="term" value="P:secondary metabolic process"/>
    <property type="evidence" value="ECO:0007669"/>
    <property type="project" value="TreeGrafter"/>
</dbReference>
<keyword evidence="1" id="KW-0456">Lyase</keyword>
<dbReference type="SUPFAM" id="SSF51556">
    <property type="entry name" value="Metallo-dependent hydrolases"/>
    <property type="match status" value="1"/>
</dbReference>
<organism evidence="3 4">
    <name type="scientific">Candidatus Fimisoma avicola</name>
    <dbReference type="NCBI Taxonomy" id="2840826"/>
    <lineage>
        <taxon>Bacteria</taxon>
        <taxon>Bacillati</taxon>
        <taxon>Bacillota</taxon>
        <taxon>Clostridia</taxon>
        <taxon>Eubacteriales</taxon>
        <taxon>Candidatus Fimisoma</taxon>
    </lineage>
</organism>
<dbReference type="Proteomes" id="UP000824091">
    <property type="component" value="Unassembled WGS sequence"/>
</dbReference>
<evidence type="ECO:0000313" key="3">
    <source>
        <dbReference type="EMBL" id="HIU26949.1"/>
    </source>
</evidence>
<dbReference type="Gene3D" id="3.20.20.140">
    <property type="entry name" value="Metal-dependent hydrolases"/>
    <property type="match status" value="1"/>
</dbReference>
<evidence type="ECO:0000259" key="2">
    <source>
        <dbReference type="Pfam" id="PF04909"/>
    </source>
</evidence>
<dbReference type="CDD" id="cd01292">
    <property type="entry name" value="metallo-dependent_hydrolases"/>
    <property type="match status" value="1"/>
</dbReference>
<gene>
    <name evidence="3" type="ORF">IAD16_01030</name>
</gene>
<dbReference type="InterPro" id="IPR032465">
    <property type="entry name" value="ACMSD"/>
</dbReference>
<proteinExistence type="predicted"/>
<reference evidence="3" key="1">
    <citation type="submission" date="2020-10" db="EMBL/GenBank/DDBJ databases">
        <authorList>
            <person name="Gilroy R."/>
        </authorList>
    </citation>
    <scope>NUCLEOTIDE SEQUENCE</scope>
    <source>
        <strain evidence="3">11300</strain>
    </source>
</reference>
<protein>
    <submittedName>
        <fullName evidence="3">Amidohydrolase</fullName>
    </submittedName>
</protein>
<evidence type="ECO:0000256" key="1">
    <source>
        <dbReference type="ARBA" id="ARBA00023239"/>
    </source>
</evidence>
<dbReference type="GO" id="GO:0005737">
    <property type="term" value="C:cytoplasm"/>
    <property type="evidence" value="ECO:0007669"/>
    <property type="project" value="TreeGrafter"/>
</dbReference>
<dbReference type="PANTHER" id="PTHR21240">
    <property type="entry name" value="2-AMINO-3-CARBOXYLMUCONATE-6-SEMIALDEHYDE DECARBOXYLASE"/>
    <property type="match status" value="1"/>
</dbReference>
<dbReference type="PANTHER" id="PTHR21240:SF28">
    <property type="entry name" value="ISO-OROTATE DECARBOXYLASE (EUROFUNG)"/>
    <property type="match status" value="1"/>
</dbReference>
<dbReference type="Pfam" id="PF04909">
    <property type="entry name" value="Amidohydro_2"/>
    <property type="match status" value="1"/>
</dbReference>
<comment type="caution">
    <text evidence="3">The sequence shown here is derived from an EMBL/GenBank/DDBJ whole genome shotgun (WGS) entry which is preliminary data.</text>
</comment>